<dbReference type="InterPro" id="IPR013761">
    <property type="entry name" value="SAM/pointed_sf"/>
</dbReference>
<sequence>MIPSGKIYIKKNIKKTREQSTYTKGWIQRLTTVVRNGTRSCGWEDDNNFIAFYDYLRTHSDVHDTFNEYNKSLIANKYHLTINEYTSRKDLFLNGLLDKAVKWYKQNKNYSHIGDFVKQCMLDDYPCTGCYQSGLKKDSYHPGRFYCTEYNFVREWWGCCFQSRHSNGCIKLRLLENGAVLLCKCEKSGINGVCRWIQSLKDINHNYSENFHKQGVNGRLFLTLIDDIVLQDLGVSTLLHWKMDMLLCNLDLKK</sequence>
<proteinExistence type="predicted"/>
<reference evidence="1" key="1">
    <citation type="submission" date="2021-02" db="EMBL/GenBank/DDBJ databases">
        <authorList>
            <person name="Nowell W R."/>
        </authorList>
    </citation>
    <scope>NUCLEOTIDE SEQUENCE</scope>
</reference>
<evidence type="ECO:0000313" key="2">
    <source>
        <dbReference type="EMBL" id="CAF3831550.1"/>
    </source>
</evidence>
<dbReference type="Proteomes" id="UP000681720">
    <property type="component" value="Unassembled WGS sequence"/>
</dbReference>
<dbReference type="SUPFAM" id="SSF81301">
    <property type="entry name" value="Nucleotidyltransferase"/>
    <property type="match status" value="1"/>
</dbReference>
<dbReference type="Proteomes" id="UP000681967">
    <property type="component" value="Unassembled WGS sequence"/>
</dbReference>
<comment type="caution">
    <text evidence="1">The sequence shown here is derived from an EMBL/GenBank/DDBJ whole genome shotgun (WGS) entry which is preliminary data.</text>
</comment>
<gene>
    <name evidence="2" type="ORF">BYL167_LOCUS4731</name>
    <name evidence="1" type="ORF">GIL414_LOCUS759</name>
</gene>
<name>A0A8S2J6V8_9BILA</name>
<dbReference type="SUPFAM" id="SSF47769">
    <property type="entry name" value="SAM/Pointed domain"/>
    <property type="match status" value="1"/>
</dbReference>
<organism evidence="1 3">
    <name type="scientific">Rotaria magnacalcarata</name>
    <dbReference type="NCBI Taxonomy" id="392030"/>
    <lineage>
        <taxon>Eukaryota</taxon>
        <taxon>Metazoa</taxon>
        <taxon>Spiralia</taxon>
        <taxon>Gnathifera</taxon>
        <taxon>Rotifera</taxon>
        <taxon>Eurotatoria</taxon>
        <taxon>Bdelloidea</taxon>
        <taxon>Philodinida</taxon>
        <taxon>Philodinidae</taxon>
        <taxon>Rotaria</taxon>
    </lineage>
</organism>
<evidence type="ECO:0000313" key="3">
    <source>
        <dbReference type="Proteomes" id="UP000681720"/>
    </source>
</evidence>
<dbReference type="InterPro" id="IPR043519">
    <property type="entry name" value="NT_sf"/>
</dbReference>
<dbReference type="AlphaFoldDB" id="A0A8S2J6V8"/>
<protein>
    <submittedName>
        <fullName evidence="1">Uncharacterized protein</fullName>
    </submittedName>
</protein>
<accession>A0A8S2J6V8</accession>
<evidence type="ECO:0000313" key="1">
    <source>
        <dbReference type="EMBL" id="CAF3794946.1"/>
    </source>
</evidence>
<dbReference type="Gene3D" id="1.10.150.50">
    <property type="entry name" value="Transcription Factor, Ets-1"/>
    <property type="match status" value="1"/>
</dbReference>
<dbReference type="EMBL" id="CAJOBH010001025">
    <property type="protein sequence ID" value="CAF3831550.1"/>
    <property type="molecule type" value="Genomic_DNA"/>
</dbReference>
<dbReference type="EMBL" id="CAJOBJ010000101">
    <property type="protein sequence ID" value="CAF3794946.1"/>
    <property type="molecule type" value="Genomic_DNA"/>
</dbReference>
<dbReference type="CDD" id="cd09487">
    <property type="entry name" value="SAM_superfamily"/>
    <property type="match status" value="1"/>
</dbReference>
<dbReference type="Gene3D" id="3.30.460.10">
    <property type="entry name" value="Beta Polymerase, domain 2"/>
    <property type="match status" value="1"/>
</dbReference>